<protein>
    <submittedName>
        <fullName evidence="1">Uncharacterized protein</fullName>
    </submittedName>
</protein>
<organism evidence="1">
    <name type="scientific">White spot syndrome virus</name>
    <dbReference type="NCBI Taxonomy" id="342409"/>
    <lineage>
        <taxon>Viruses</taxon>
        <taxon>Viruses incertae sedis</taxon>
        <taxon>Naldaviricetes</taxon>
        <taxon>Nimaviridae</taxon>
        <taxon>Whispovirus</taxon>
    </lineage>
</organism>
<name>A0A2U8T4V6_9VIRU</name>
<dbReference type="Proteomes" id="UP000276649">
    <property type="component" value="Segment"/>
</dbReference>
<proteinExistence type="predicted"/>
<sequence length="288" mass="32598">MEARLAELFKDGEISSRVTNVLDTRSSDTATASMVGVDLYGGHIKPYGETVFNNKMQGNRGKIRALINEKAAATLPMSEDNISAWVTEVAADVFPDPKSALTFFVPNKSLNAFAWDVLKTPASVEIDIGKRIPQLIENLHMSDFTVAIFRVKCDDQGRYETSYNLSPSMGGKINHGLIRTLAKAQDIVVWKRDFSLTIENFEVDNGKKRLDFLFNNQTDKSCFVKIFHEMESEKDIAIKPEKRGSSAVWDEVYSDIVTKNTRNAKFSLRYRNEKPVDHLLLYCMVTYF</sequence>
<dbReference type="EMBL" id="MH090824">
    <property type="protein sequence ID" value="AWM67251.1"/>
    <property type="molecule type" value="Genomic_DNA"/>
</dbReference>
<evidence type="ECO:0000313" key="1">
    <source>
        <dbReference type="EMBL" id="AWM67251.1"/>
    </source>
</evidence>
<accession>A0A2U8T4V6</accession>
<reference evidence="1" key="1">
    <citation type="journal article" date="2018" name="Genome Announc.">
        <title>Draft Genome Sequence of a White Spot Syndrome Virus Isolate Obtained in Ecuador.</title>
        <authorList>
            <person name="Restrepo L."/>
            <person name="Reyes A."/>
            <person name="Bajana L."/>
            <person name="Betancourt I."/>
            <person name="Bayot B."/>
        </authorList>
    </citation>
    <scope>NUCLEOTIDE SEQUENCE [LARGE SCALE GENOMIC DNA]</scope>
    <source>
        <strain evidence="1">WSSV-EC-15098</strain>
    </source>
</reference>